<evidence type="ECO:0000256" key="8">
    <source>
        <dbReference type="ARBA" id="ARBA00022801"/>
    </source>
</evidence>
<dbReference type="PROSITE" id="PS51784">
    <property type="entry name" value="EXOI_SH3"/>
    <property type="match status" value="1"/>
</dbReference>
<dbReference type="InterPro" id="IPR036397">
    <property type="entry name" value="RNaseH_sf"/>
</dbReference>
<keyword evidence="11" id="KW-0238">DNA-binding</keyword>
<dbReference type="Pfam" id="PF08411">
    <property type="entry name" value="ExoI_SH3"/>
    <property type="match status" value="1"/>
</dbReference>
<comment type="cofactor">
    <cofactor evidence="2">
        <name>Mg(2+)</name>
        <dbReference type="ChEBI" id="CHEBI:18420"/>
    </cofactor>
</comment>
<dbReference type="PANTHER" id="PTHR11046">
    <property type="entry name" value="OLIGORIBONUCLEASE, MITOCHONDRIAL"/>
    <property type="match status" value="1"/>
</dbReference>
<dbReference type="InterPro" id="IPR013620">
    <property type="entry name" value="Exonuc_1_SH3"/>
</dbReference>
<keyword evidence="7 14" id="KW-0227">DNA damage</keyword>
<evidence type="ECO:0000256" key="2">
    <source>
        <dbReference type="ARBA" id="ARBA00001946"/>
    </source>
</evidence>
<evidence type="ECO:0000256" key="12">
    <source>
        <dbReference type="ARBA" id="ARBA00023204"/>
    </source>
</evidence>
<evidence type="ECO:0000259" key="16">
    <source>
        <dbReference type="PROSITE" id="PS51785"/>
    </source>
</evidence>
<dbReference type="SUPFAM" id="SSF53098">
    <property type="entry name" value="Ribonuclease H-like"/>
    <property type="match status" value="1"/>
</dbReference>
<keyword evidence="8 14" id="KW-0378">Hydrolase</keyword>
<dbReference type="InterPro" id="IPR013520">
    <property type="entry name" value="Ribonucl_H"/>
</dbReference>
<keyword evidence="10" id="KW-0460">Magnesium</keyword>
<keyword evidence="5 14" id="KW-0540">Nuclease</keyword>
<keyword evidence="6" id="KW-0479">Metal-binding</keyword>
<keyword evidence="18" id="KW-1185">Reference proteome</keyword>
<dbReference type="NCBIfam" id="NF008746">
    <property type="entry name" value="PRK11779.1"/>
    <property type="match status" value="1"/>
</dbReference>
<dbReference type="Gene3D" id="1.20.1280.70">
    <property type="entry name" value="Exonuclease ExoI, domain 3"/>
    <property type="match status" value="1"/>
</dbReference>
<evidence type="ECO:0000256" key="6">
    <source>
        <dbReference type="ARBA" id="ARBA00022723"/>
    </source>
</evidence>
<dbReference type="Pfam" id="PF26016">
    <property type="entry name" value="ExoI_C"/>
    <property type="match status" value="1"/>
</dbReference>
<dbReference type="EC" id="3.1.11.1" evidence="3 14"/>
<protein>
    <recommendedName>
        <fullName evidence="4 14">Exodeoxyribonuclease I</fullName>
        <ecNumber evidence="3 14">3.1.11.1</ecNumber>
    </recommendedName>
</protein>
<dbReference type="InterPro" id="IPR023607">
    <property type="entry name" value="Exodeoxyribonuclease_I"/>
</dbReference>
<dbReference type="InterPro" id="IPR058561">
    <property type="entry name" value="Exonuc_1_C"/>
</dbReference>
<evidence type="ECO:0000259" key="15">
    <source>
        <dbReference type="PROSITE" id="PS51784"/>
    </source>
</evidence>
<evidence type="ECO:0000256" key="7">
    <source>
        <dbReference type="ARBA" id="ARBA00022763"/>
    </source>
</evidence>
<dbReference type="Gene3D" id="1.10.287.1240">
    <property type="match status" value="1"/>
</dbReference>
<evidence type="ECO:0000256" key="9">
    <source>
        <dbReference type="ARBA" id="ARBA00022839"/>
    </source>
</evidence>
<feature type="domain" description="ExoI C-terminal" evidence="16">
    <location>
        <begin position="359"/>
        <end position="473"/>
    </location>
</feature>
<organism evidence="17 18">
    <name type="scientific">Pseudaeromonas paramecii</name>
    <dbReference type="NCBI Taxonomy" id="2138166"/>
    <lineage>
        <taxon>Bacteria</taxon>
        <taxon>Pseudomonadati</taxon>
        <taxon>Pseudomonadota</taxon>
        <taxon>Gammaproteobacteria</taxon>
        <taxon>Aeromonadales</taxon>
        <taxon>Aeromonadaceae</taxon>
        <taxon>Pseudaeromonas</taxon>
    </lineage>
</organism>
<gene>
    <name evidence="17" type="primary">sbcB</name>
    <name evidence="17" type="ORF">GCM10023095_00290</name>
</gene>
<dbReference type="InterPro" id="IPR012337">
    <property type="entry name" value="RNaseH-like_sf"/>
</dbReference>
<dbReference type="CDD" id="cd06138">
    <property type="entry name" value="ExoI_N"/>
    <property type="match status" value="1"/>
</dbReference>
<evidence type="ECO:0000256" key="4">
    <source>
        <dbReference type="ARBA" id="ARBA00019900"/>
    </source>
</evidence>
<keyword evidence="9 14" id="KW-0269">Exonuclease</keyword>
<dbReference type="EMBL" id="BAABFC010000001">
    <property type="protein sequence ID" value="GAA4492216.1"/>
    <property type="molecule type" value="Genomic_DNA"/>
</dbReference>
<dbReference type="InterPro" id="IPR022894">
    <property type="entry name" value="Oligoribonuclease"/>
</dbReference>
<evidence type="ECO:0000256" key="1">
    <source>
        <dbReference type="ARBA" id="ARBA00000563"/>
    </source>
</evidence>
<keyword evidence="12 14" id="KW-0234">DNA repair</keyword>
<evidence type="ECO:0000313" key="17">
    <source>
        <dbReference type="EMBL" id="GAA4492216.1"/>
    </source>
</evidence>
<dbReference type="InterPro" id="IPR038649">
    <property type="entry name" value="EXOI_SH3_sf"/>
</dbReference>
<evidence type="ECO:0000256" key="11">
    <source>
        <dbReference type="ARBA" id="ARBA00023125"/>
    </source>
</evidence>
<evidence type="ECO:0000256" key="3">
    <source>
        <dbReference type="ARBA" id="ARBA00012108"/>
    </source>
</evidence>
<comment type="catalytic activity">
    <reaction evidence="1 14">
        <text>Exonucleolytic cleavage in the 3'- to 5'-direction to yield nucleoside 5'-phosphates.</text>
        <dbReference type="EC" id="3.1.11.1"/>
    </reaction>
</comment>
<dbReference type="Pfam" id="PF00929">
    <property type="entry name" value="RNase_T"/>
    <property type="match status" value="1"/>
</dbReference>
<evidence type="ECO:0000256" key="5">
    <source>
        <dbReference type="ARBA" id="ARBA00022722"/>
    </source>
</evidence>
<proteinExistence type="predicted"/>
<name>A0ABP8PTH8_9GAMM</name>
<dbReference type="PANTHER" id="PTHR11046:SF11">
    <property type="entry name" value="EXODEOXYRIBONUCLEASE I"/>
    <property type="match status" value="1"/>
</dbReference>
<evidence type="ECO:0000313" key="18">
    <source>
        <dbReference type="Proteomes" id="UP001501321"/>
    </source>
</evidence>
<dbReference type="Proteomes" id="UP001501321">
    <property type="component" value="Unassembled WGS sequence"/>
</dbReference>
<feature type="domain" description="ExoI SH3-like" evidence="15">
    <location>
        <begin position="202"/>
        <end position="355"/>
    </location>
</feature>
<reference evidence="18" key="1">
    <citation type="journal article" date="2019" name="Int. J. Syst. Evol. Microbiol.">
        <title>The Global Catalogue of Microorganisms (GCM) 10K type strain sequencing project: providing services to taxonomists for standard genome sequencing and annotation.</title>
        <authorList>
            <consortium name="The Broad Institute Genomics Platform"/>
            <consortium name="The Broad Institute Genome Sequencing Center for Infectious Disease"/>
            <person name="Wu L."/>
            <person name="Ma J."/>
        </authorList>
    </citation>
    <scope>NUCLEOTIDE SEQUENCE [LARGE SCALE GENOMIC DNA]</scope>
    <source>
        <strain evidence="18">JCM 32226</strain>
    </source>
</reference>
<dbReference type="InterPro" id="IPR034747">
    <property type="entry name" value="EXOI_SH3"/>
</dbReference>
<dbReference type="PROSITE" id="PS51785">
    <property type="entry name" value="EXOI_C"/>
    <property type="match status" value="1"/>
</dbReference>
<dbReference type="SMART" id="SM00479">
    <property type="entry name" value="EXOIII"/>
    <property type="match status" value="1"/>
</dbReference>
<dbReference type="Gene3D" id="3.30.420.10">
    <property type="entry name" value="Ribonuclease H-like superfamily/Ribonuclease H"/>
    <property type="match status" value="1"/>
</dbReference>
<comment type="caution">
    <text evidence="17">The sequence shown here is derived from an EMBL/GenBank/DDBJ whole genome shotgun (WGS) entry which is preliminary data.</text>
</comment>
<evidence type="ECO:0000256" key="13">
    <source>
        <dbReference type="ARBA" id="ARBA00046792"/>
    </source>
</evidence>
<dbReference type="Gene3D" id="3.30.1520.20">
    <property type="entry name" value="Exonuclease ExoI, domain 2"/>
    <property type="match status" value="1"/>
</dbReference>
<sequence>MQTVNPSQPSFYFHDYETFGTHPGRDRPAQFAGVRTDAELNLIGEPLVIYCQLAPDYLPEPEACLITGITPQKVNQLGASESAFIQAIHREFSVPQTCILGYNNLRFDDEVTRYTLYRNLMDPYGYSWQQGNSRWDLLDLVRACYALRPDGINWVYDDEGKPSFKLERLTAANGLAHEHAHDALSDVLATIALAKLIRQAQPRLFDYLFDLRSKHKVKALIDLISMKPLVHVSGMFPATQGCVSWVAPVAWHPSNANAVIVVDLNQDISPLVELDAEAICERLYTPRAELGDLPPIGIKLVHINKCPVLAPAASLSESRADELGLDRARCRQSLDTLRRHPEIREKLLAVYGMEREFSESQDVDLQLYRGFLSDADKATLALILATPPEQLGSHPYAFNDPRLPELLFRYRARNFPQTLSDEELTRWRRHCSSRLEGQADGFVLKLETLLEQYQQQPDKVGIIKALARYLSEL</sequence>
<evidence type="ECO:0000256" key="10">
    <source>
        <dbReference type="ARBA" id="ARBA00022842"/>
    </source>
</evidence>
<comment type="subunit">
    <text evidence="13">Monomer. Interacts with ssb (via C-terminus); this interaction stimulates the exonuclease activity by recruiting the enzyme to its substrate.</text>
</comment>
<dbReference type="PIRSF" id="PIRSF000977">
    <property type="entry name" value="Exodeoxyribonuclease_I"/>
    <property type="match status" value="1"/>
</dbReference>
<accession>A0ABP8PTH8</accession>
<evidence type="ECO:0000256" key="14">
    <source>
        <dbReference type="PIRNR" id="PIRNR000977"/>
    </source>
</evidence>